<dbReference type="AlphaFoldDB" id="A0A9X2IF49"/>
<organism evidence="2 3">
    <name type="scientific">Nocardioides bruguierae</name>
    <dbReference type="NCBI Taxonomy" id="2945102"/>
    <lineage>
        <taxon>Bacteria</taxon>
        <taxon>Bacillati</taxon>
        <taxon>Actinomycetota</taxon>
        <taxon>Actinomycetes</taxon>
        <taxon>Propionibacteriales</taxon>
        <taxon>Nocardioidaceae</taxon>
        <taxon>Nocardioides</taxon>
    </lineage>
</organism>
<evidence type="ECO:0000313" key="2">
    <source>
        <dbReference type="EMBL" id="MCM0619330.1"/>
    </source>
</evidence>
<protein>
    <recommendedName>
        <fullName evidence="4">Serine protease</fullName>
    </recommendedName>
</protein>
<dbReference type="SUPFAM" id="SSF50494">
    <property type="entry name" value="Trypsin-like serine proteases"/>
    <property type="match status" value="1"/>
</dbReference>
<accession>A0A9X2IF49</accession>
<sequence length="309" mass="30362">MSSTRTTTTTRTTAGTGTHRTQRALGLAAAAVLATAATVGAGLAGAQGADAAEPVAWAPAQDATITPGVQMYTDGAQCTANFVYTDSSGAVYVGYAAHCAGLGESTDTTGCGTGSLPLGTPVEFVEGGSLLTAGTTLGTGTLAYSSWLTMDAVGETDEDTCAYNDLALVEVDPAFVDEVNPSVPFFGGPTALATDGVDAGETVSSYGNSSLRGGLSVLSPKTGLALSSTPSGWSHTVYTATPGIPGDSGSGMLDADGAALGTLSTVALAPLAGSNGVGDLAHELAYAQEHSGIDGLALALGTEPFAPLL</sequence>
<gene>
    <name evidence="2" type="ORF">M8330_03340</name>
</gene>
<comment type="caution">
    <text evidence="2">The sequence shown here is derived from an EMBL/GenBank/DDBJ whole genome shotgun (WGS) entry which is preliminary data.</text>
</comment>
<proteinExistence type="predicted"/>
<dbReference type="EMBL" id="JAMOIL010000002">
    <property type="protein sequence ID" value="MCM0619330.1"/>
    <property type="molecule type" value="Genomic_DNA"/>
</dbReference>
<name>A0A9X2IF49_9ACTN</name>
<evidence type="ECO:0000256" key="1">
    <source>
        <dbReference type="SAM" id="MobiDB-lite"/>
    </source>
</evidence>
<evidence type="ECO:0000313" key="3">
    <source>
        <dbReference type="Proteomes" id="UP001139485"/>
    </source>
</evidence>
<reference evidence="2" key="1">
    <citation type="submission" date="2022-05" db="EMBL/GenBank/DDBJ databases">
        <authorList>
            <person name="Tuo L."/>
        </authorList>
    </citation>
    <scope>NUCLEOTIDE SEQUENCE</scope>
    <source>
        <strain evidence="2">BSK12Z-4</strain>
    </source>
</reference>
<dbReference type="Proteomes" id="UP001139485">
    <property type="component" value="Unassembled WGS sequence"/>
</dbReference>
<dbReference type="InterPro" id="IPR009003">
    <property type="entry name" value="Peptidase_S1_PA"/>
</dbReference>
<dbReference type="RefSeq" id="WP_250052893.1">
    <property type="nucleotide sequence ID" value="NZ_JAMJPH010000007.1"/>
</dbReference>
<keyword evidence="3" id="KW-1185">Reference proteome</keyword>
<feature type="region of interest" description="Disordered" evidence="1">
    <location>
        <begin position="1"/>
        <end position="20"/>
    </location>
</feature>
<evidence type="ECO:0008006" key="4">
    <source>
        <dbReference type="Google" id="ProtNLM"/>
    </source>
</evidence>